<feature type="binding site" evidence="6">
    <location>
        <position position="59"/>
    </location>
    <ligand>
        <name>substrate</name>
    </ligand>
</feature>
<organism evidence="8">
    <name type="scientific">Ixodes ricinus</name>
    <name type="common">Common tick</name>
    <name type="synonym">Acarus ricinus</name>
    <dbReference type="NCBI Taxonomy" id="34613"/>
    <lineage>
        <taxon>Eukaryota</taxon>
        <taxon>Metazoa</taxon>
        <taxon>Ecdysozoa</taxon>
        <taxon>Arthropoda</taxon>
        <taxon>Chelicerata</taxon>
        <taxon>Arachnida</taxon>
        <taxon>Acari</taxon>
        <taxon>Parasitiformes</taxon>
        <taxon>Ixodida</taxon>
        <taxon>Ixodoidea</taxon>
        <taxon>Ixodidae</taxon>
        <taxon>Ixodinae</taxon>
        <taxon>Ixodes</taxon>
    </lineage>
</organism>
<dbReference type="InterPro" id="IPR037171">
    <property type="entry name" value="NagB/RpiA_transferase-like"/>
</dbReference>
<dbReference type="Gene3D" id="3.40.50.10420">
    <property type="entry name" value="NagB/RpiA/CoA transferase-like"/>
    <property type="match status" value="1"/>
</dbReference>
<dbReference type="PANTHER" id="PTHR23407">
    <property type="entry name" value="ATPASE INHIBITOR/5-FORMYLTETRAHYDROFOLATE CYCLO-LIGASE"/>
    <property type="match status" value="1"/>
</dbReference>
<feature type="binding site" evidence="6">
    <location>
        <begin position="13"/>
        <end position="17"/>
    </location>
    <ligand>
        <name>ATP</name>
        <dbReference type="ChEBI" id="CHEBI:30616"/>
    </ligand>
</feature>
<dbReference type="FunFam" id="3.40.50.10420:FF:000007">
    <property type="entry name" value="5-formyltetrahydrofolate cyclo-ligase"/>
    <property type="match status" value="1"/>
</dbReference>
<dbReference type="PIRSF" id="PIRSF006806">
    <property type="entry name" value="FTHF_cligase"/>
    <property type="match status" value="1"/>
</dbReference>
<keyword evidence="7" id="KW-0479">Metal-binding</keyword>
<dbReference type="PANTHER" id="PTHR23407:SF1">
    <property type="entry name" value="5-FORMYLTETRAHYDROFOLATE CYCLO-LIGASE"/>
    <property type="match status" value="1"/>
</dbReference>
<keyword evidence="7" id="KW-0460">Magnesium</keyword>
<dbReference type="AlphaFoldDB" id="A0A0K8R819"/>
<dbReference type="SUPFAM" id="SSF100950">
    <property type="entry name" value="NagB/RpiA/CoA transferase-like"/>
    <property type="match status" value="1"/>
</dbReference>
<keyword evidence="8" id="KW-0436">Ligase</keyword>
<comment type="catalytic activity">
    <reaction evidence="4 7">
        <text>(6S)-5-formyl-5,6,7,8-tetrahydrofolate + ATP = (6R)-5,10-methenyltetrahydrofolate + ADP + phosphate</text>
        <dbReference type="Rhea" id="RHEA:10488"/>
        <dbReference type="ChEBI" id="CHEBI:30616"/>
        <dbReference type="ChEBI" id="CHEBI:43474"/>
        <dbReference type="ChEBI" id="CHEBI:57455"/>
        <dbReference type="ChEBI" id="CHEBI:57457"/>
        <dbReference type="ChEBI" id="CHEBI:456216"/>
        <dbReference type="EC" id="6.3.3.2"/>
    </reaction>
</comment>
<dbReference type="GO" id="GO:0035999">
    <property type="term" value="P:tetrahydrofolate interconversion"/>
    <property type="evidence" value="ECO:0007669"/>
    <property type="project" value="TreeGrafter"/>
</dbReference>
<evidence type="ECO:0000256" key="7">
    <source>
        <dbReference type="RuleBase" id="RU361279"/>
    </source>
</evidence>
<reference evidence="8" key="1">
    <citation type="submission" date="2012-12" db="EMBL/GenBank/DDBJ databases">
        <title>Identification and characterization of a phenylalanine ammonia-lyase gene family in Isatis indigotica Fort.</title>
        <authorList>
            <person name="Liu Q."/>
            <person name="Chen J."/>
            <person name="Zhou X."/>
            <person name="Di P."/>
            <person name="Xiao Y."/>
            <person name="Xuan H."/>
            <person name="Zhang L."/>
            <person name="Chen W."/>
        </authorList>
    </citation>
    <scope>NUCLEOTIDE SEQUENCE</scope>
    <source>
        <tissue evidence="8">Salivary gland</tissue>
    </source>
</reference>
<dbReference type="GO" id="GO:0046872">
    <property type="term" value="F:metal ion binding"/>
    <property type="evidence" value="ECO:0007669"/>
    <property type="project" value="UniProtKB-KW"/>
</dbReference>
<evidence type="ECO:0000256" key="5">
    <source>
        <dbReference type="ARBA" id="ARBA00038966"/>
    </source>
</evidence>
<sequence length="204" mass="23142">MTSTDASSMRAAKNAIRIEMKKKLQSMSAEDKLRQSAIVLTKFLSHDCYKSSSRISIYISTDAEVSTEPMIRQILQDGKECFIPNYDMKTQQMDMVKLSSMEELSTLPMTKWNIKQHEYFDPKEEALITGGLDLLVVPGVAFTPKGGRLGHGKGYYDIYYGRCLKQCPGRRPHTIGLCFTQQIVPSIPMHEHDLIVDHLLHAEE</sequence>
<evidence type="ECO:0000313" key="8">
    <source>
        <dbReference type="EMBL" id="JAA67295.1"/>
    </source>
</evidence>
<dbReference type="EC" id="6.3.3.2" evidence="5 7"/>
<dbReference type="InterPro" id="IPR024185">
    <property type="entry name" value="FTHF_cligase-like_sf"/>
</dbReference>
<keyword evidence="2 6" id="KW-0547">Nucleotide-binding</keyword>
<dbReference type="Pfam" id="PF01812">
    <property type="entry name" value="5-FTHF_cyc-lig"/>
    <property type="match status" value="1"/>
</dbReference>
<accession>A0A0K8R819</accession>
<dbReference type="InterPro" id="IPR002698">
    <property type="entry name" value="FTHF_cligase"/>
</dbReference>
<dbReference type="NCBIfam" id="TIGR02727">
    <property type="entry name" value="MTHFS_bact"/>
    <property type="match status" value="1"/>
</dbReference>
<evidence type="ECO:0000256" key="2">
    <source>
        <dbReference type="ARBA" id="ARBA00022741"/>
    </source>
</evidence>
<dbReference type="EMBL" id="GADI01006513">
    <property type="protein sequence ID" value="JAA67295.1"/>
    <property type="molecule type" value="mRNA"/>
</dbReference>
<dbReference type="GO" id="GO:0030272">
    <property type="term" value="F:5-formyltetrahydrofolate cyclo-ligase activity"/>
    <property type="evidence" value="ECO:0007669"/>
    <property type="project" value="UniProtKB-EC"/>
</dbReference>
<evidence type="ECO:0000256" key="3">
    <source>
        <dbReference type="ARBA" id="ARBA00022840"/>
    </source>
</evidence>
<evidence type="ECO:0000256" key="4">
    <source>
        <dbReference type="ARBA" id="ARBA00036539"/>
    </source>
</evidence>
<dbReference type="GO" id="GO:0009396">
    <property type="term" value="P:folic acid-containing compound biosynthetic process"/>
    <property type="evidence" value="ECO:0007669"/>
    <property type="project" value="TreeGrafter"/>
</dbReference>
<comment type="cofactor">
    <cofactor evidence="7">
        <name>Mg(2+)</name>
        <dbReference type="ChEBI" id="CHEBI:18420"/>
    </cofactor>
</comment>
<evidence type="ECO:0000256" key="1">
    <source>
        <dbReference type="ARBA" id="ARBA00010638"/>
    </source>
</evidence>
<keyword evidence="3 6" id="KW-0067">ATP-binding</keyword>
<comment type="similarity">
    <text evidence="1 7">Belongs to the 5-formyltetrahydrofolate cyclo-ligase family.</text>
</comment>
<evidence type="ECO:0000256" key="6">
    <source>
        <dbReference type="PIRSR" id="PIRSR006806-1"/>
    </source>
</evidence>
<dbReference type="GO" id="GO:0005524">
    <property type="term" value="F:ATP binding"/>
    <property type="evidence" value="ECO:0007669"/>
    <property type="project" value="UniProtKB-KW"/>
</dbReference>
<protein>
    <recommendedName>
        <fullName evidence="5 7">5-formyltetrahydrofolate cyclo-ligase</fullName>
        <ecNumber evidence="5 7">6.3.3.2</ecNumber>
    </recommendedName>
</protein>
<dbReference type="GO" id="GO:0005739">
    <property type="term" value="C:mitochondrion"/>
    <property type="evidence" value="ECO:0007669"/>
    <property type="project" value="TreeGrafter"/>
</dbReference>
<feature type="binding site" evidence="6">
    <location>
        <begin position="148"/>
        <end position="156"/>
    </location>
    <ligand>
        <name>ATP</name>
        <dbReference type="ChEBI" id="CHEBI:30616"/>
    </ligand>
</feature>
<feature type="binding site" evidence="6">
    <location>
        <position position="64"/>
    </location>
    <ligand>
        <name>substrate</name>
    </ligand>
</feature>
<name>A0A0K8R819_IXORI</name>
<proteinExistence type="evidence at transcript level"/>